<dbReference type="AlphaFoldDB" id="A0A212JTT1"/>
<sequence>MYKLDVSDMDTLANIKRIFDSYITDNMMCIALLGDAFICHVA</sequence>
<dbReference type="EMBL" id="FLUL01000001">
    <property type="protein sequence ID" value="SBW02839.1"/>
    <property type="molecule type" value="Genomic_DNA"/>
</dbReference>
<gene>
    <name evidence="1" type="ORF">KL86DYS1_20156</name>
    <name evidence="2" type="ORF">KL86DYS2_12329</name>
</gene>
<reference evidence="2" key="1">
    <citation type="submission" date="2016-04" db="EMBL/GenBank/DDBJ databases">
        <authorList>
            <person name="Evans L.H."/>
            <person name="Alamgir A."/>
            <person name="Owens N."/>
            <person name="Weber N.D."/>
            <person name="Virtaneva K."/>
            <person name="Barbian K."/>
            <person name="Babar A."/>
            <person name="Rosenke K."/>
        </authorList>
    </citation>
    <scope>NUCLEOTIDE SEQUENCE</scope>
    <source>
        <strain evidence="1">86-1</strain>
        <strain evidence="2">86-2</strain>
    </source>
</reference>
<protein>
    <submittedName>
        <fullName evidence="2">Uncharacterized protein</fullName>
    </submittedName>
</protein>
<name>A0A212JTT1_9BACT</name>
<dbReference type="EMBL" id="FLUM01000002">
    <property type="protein sequence ID" value="SBW00302.1"/>
    <property type="molecule type" value="Genomic_DNA"/>
</dbReference>
<accession>A0A212JTT1</accession>
<organism evidence="2">
    <name type="scientific">uncultured Dysgonomonas sp</name>
    <dbReference type="NCBI Taxonomy" id="206096"/>
    <lineage>
        <taxon>Bacteria</taxon>
        <taxon>Pseudomonadati</taxon>
        <taxon>Bacteroidota</taxon>
        <taxon>Bacteroidia</taxon>
        <taxon>Bacteroidales</taxon>
        <taxon>Dysgonomonadaceae</taxon>
        <taxon>Dysgonomonas</taxon>
        <taxon>environmental samples</taxon>
    </lineage>
</organism>
<evidence type="ECO:0000313" key="2">
    <source>
        <dbReference type="EMBL" id="SBW02839.1"/>
    </source>
</evidence>
<proteinExistence type="predicted"/>
<evidence type="ECO:0000313" key="1">
    <source>
        <dbReference type="EMBL" id="SBW00302.1"/>
    </source>
</evidence>